<dbReference type="AlphaFoldDB" id="A0A1I7FUM9"/>
<evidence type="ECO:0000256" key="8">
    <source>
        <dbReference type="ARBA" id="ARBA00022842"/>
    </source>
</evidence>
<dbReference type="GO" id="GO:0006281">
    <property type="term" value="P:DNA repair"/>
    <property type="evidence" value="ECO:0007669"/>
    <property type="project" value="UniProtKB-UniRule"/>
</dbReference>
<dbReference type="GO" id="GO:0000287">
    <property type="term" value="F:magnesium ion binding"/>
    <property type="evidence" value="ECO:0007669"/>
    <property type="project" value="UniProtKB-UniRule"/>
</dbReference>
<dbReference type="GO" id="GO:0005737">
    <property type="term" value="C:cytoplasm"/>
    <property type="evidence" value="ECO:0007669"/>
    <property type="project" value="UniProtKB-SubCell"/>
</dbReference>
<feature type="site" description="Transition state stabilizer" evidence="13">
    <location>
        <position position="74"/>
    </location>
</feature>
<evidence type="ECO:0000256" key="1">
    <source>
        <dbReference type="ARBA" id="ARBA00004496"/>
    </source>
</evidence>
<evidence type="ECO:0000256" key="9">
    <source>
        <dbReference type="ARBA" id="ARBA00023172"/>
    </source>
</evidence>
<evidence type="ECO:0000313" key="14">
    <source>
        <dbReference type="EMBL" id="SFU39877.1"/>
    </source>
</evidence>
<feature type="binding site" evidence="13">
    <location>
        <position position="72"/>
    </location>
    <ligand>
        <name>Mg(2+)</name>
        <dbReference type="ChEBI" id="CHEBI:18420"/>
    </ligand>
</feature>
<keyword evidence="15" id="KW-1185">Reference proteome</keyword>
<dbReference type="RefSeq" id="WP_074949092.1">
    <property type="nucleotide sequence ID" value="NZ_FPBV01000001.1"/>
</dbReference>
<accession>A0A1I7FUM9</accession>
<comment type="function">
    <text evidence="13">Endonuclease that resolves Holliday junction intermediates in genetic recombination. Cleaves mobile four-strand junctions by introducing symmetrical nicks in paired strands. Promotes annealing of linear ssDNA with homologous dsDNA. Required for DNA repair, homologous recombination and chromosome segregation.</text>
</comment>
<evidence type="ECO:0000256" key="11">
    <source>
        <dbReference type="ARBA" id="ARBA00023447"/>
    </source>
</evidence>
<keyword evidence="7 13" id="KW-0378">Hydrolase</keyword>
<name>A0A1I7FUM9_9BACL</name>
<dbReference type="InterPro" id="IPR011856">
    <property type="entry name" value="tRNA_endonuc-like_dom_sf"/>
</dbReference>
<gene>
    <name evidence="13" type="primary">recU</name>
    <name evidence="14" type="ORF">SAMN05421543_101462</name>
</gene>
<evidence type="ECO:0000256" key="3">
    <source>
        <dbReference type="ARBA" id="ARBA00022722"/>
    </source>
</evidence>
<dbReference type="EMBL" id="FPBV01000001">
    <property type="protein sequence ID" value="SFU39877.1"/>
    <property type="molecule type" value="Genomic_DNA"/>
</dbReference>
<evidence type="ECO:0000256" key="12">
    <source>
        <dbReference type="ARBA" id="ARBA00029523"/>
    </source>
</evidence>
<dbReference type="EC" id="3.1.21.10" evidence="13"/>
<reference evidence="15" key="1">
    <citation type="submission" date="2016-10" db="EMBL/GenBank/DDBJ databases">
        <authorList>
            <person name="Varghese N."/>
        </authorList>
    </citation>
    <scope>NUCLEOTIDE SEQUENCE [LARGE SCALE GENOMIC DNA]</scope>
    <source>
        <strain evidence="15">DSM 17980</strain>
    </source>
</reference>
<evidence type="ECO:0000256" key="6">
    <source>
        <dbReference type="ARBA" id="ARBA00022763"/>
    </source>
</evidence>
<dbReference type="GO" id="GO:0003676">
    <property type="term" value="F:nucleic acid binding"/>
    <property type="evidence" value="ECO:0007669"/>
    <property type="project" value="InterPro"/>
</dbReference>
<dbReference type="GO" id="GO:0007059">
    <property type="term" value="P:chromosome segregation"/>
    <property type="evidence" value="ECO:0007669"/>
    <property type="project" value="UniProtKB-UniRule"/>
</dbReference>
<dbReference type="InterPro" id="IPR004612">
    <property type="entry name" value="Resolv_RecU"/>
</dbReference>
<dbReference type="Proteomes" id="UP000183508">
    <property type="component" value="Unassembled WGS sequence"/>
</dbReference>
<evidence type="ECO:0000256" key="5">
    <source>
        <dbReference type="ARBA" id="ARBA00022759"/>
    </source>
</evidence>
<feature type="binding site" evidence="13">
    <location>
        <position position="59"/>
    </location>
    <ligand>
        <name>Mg(2+)</name>
        <dbReference type="ChEBI" id="CHEBI:18420"/>
    </ligand>
</feature>
<evidence type="ECO:0000256" key="2">
    <source>
        <dbReference type="ARBA" id="ARBA00022490"/>
    </source>
</evidence>
<keyword evidence="6 13" id="KW-0227">DNA damage</keyword>
<keyword evidence="2 13" id="KW-0963">Cytoplasm</keyword>
<evidence type="ECO:0000256" key="4">
    <source>
        <dbReference type="ARBA" id="ARBA00022723"/>
    </source>
</evidence>
<keyword evidence="4 13" id="KW-0479">Metal-binding</keyword>
<keyword evidence="9 13" id="KW-0233">DNA recombination</keyword>
<evidence type="ECO:0000256" key="13">
    <source>
        <dbReference type="HAMAP-Rule" id="MF_00130"/>
    </source>
</evidence>
<dbReference type="SUPFAM" id="SSF52980">
    <property type="entry name" value="Restriction endonuclease-like"/>
    <property type="match status" value="1"/>
</dbReference>
<dbReference type="STRING" id="392015.SAMN05421543_101462"/>
<keyword evidence="3 13" id="KW-0540">Nuclease</keyword>
<dbReference type="InterPro" id="IPR011335">
    <property type="entry name" value="Restrct_endonuc-II-like"/>
</dbReference>
<dbReference type="HAMAP" id="MF_00130">
    <property type="entry name" value="RecU"/>
    <property type="match status" value="1"/>
</dbReference>
<dbReference type="Pfam" id="PF03838">
    <property type="entry name" value="RecU"/>
    <property type="match status" value="1"/>
</dbReference>
<keyword evidence="5 13" id="KW-0255">Endonuclease</keyword>
<comment type="catalytic activity">
    <reaction evidence="13">
        <text>Endonucleolytic cleavage at a junction such as a reciprocal single-stranded crossover between two homologous DNA duplexes (Holliday junction).</text>
        <dbReference type="EC" id="3.1.21.10"/>
    </reaction>
</comment>
<dbReference type="OrthoDB" id="9783592at2"/>
<comment type="cofactor">
    <cofactor evidence="13">
        <name>Mg(2+)</name>
        <dbReference type="ChEBI" id="CHEBI:18420"/>
    </cofactor>
    <text evidence="13">Binds 1 Mg(2+) ion per subunit.</text>
</comment>
<keyword evidence="10 13" id="KW-0234">DNA repair</keyword>
<dbReference type="GO" id="GO:0008821">
    <property type="term" value="F:crossover junction DNA endonuclease activity"/>
    <property type="evidence" value="ECO:0007669"/>
    <property type="project" value="UniProtKB-EC"/>
</dbReference>
<feature type="binding site" evidence="13">
    <location>
        <position position="91"/>
    </location>
    <ligand>
        <name>Mg(2+)</name>
        <dbReference type="ChEBI" id="CHEBI:18420"/>
    </ligand>
</feature>
<comment type="similarity">
    <text evidence="11 13">Belongs to the RecU family.</text>
</comment>
<sequence>MQIGYANRGAALEQLIYVANAQYQAKGLAVIQKVATPWKVVRHGRQIISAFPERKSTVDFVGVAAGRPIAFDAKSTRTETRFPLDNIEQHQFEFLQAWHDQGGIAFILIEFATLDEFYVLPFTDLNEWWVAMYRGGRKSVPYETIRRRCPRVTAGRGVVLDYLQAVV</sequence>
<dbReference type="CDD" id="cd22354">
    <property type="entry name" value="RecU-like"/>
    <property type="match status" value="1"/>
</dbReference>
<dbReference type="Gene3D" id="3.40.1350.10">
    <property type="match status" value="1"/>
</dbReference>
<evidence type="ECO:0000256" key="7">
    <source>
        <dbReference type="ARBA" id="ARBA00022801"/>
    </source>
</evidence>
<organism evidence="14 15">
    <name type="scientific">Alicyclobacillus macrosporangiidus</name>
    <dbReference type="NCBI Taxonomy" id="392015"/>
    <lineage>
        <taxon>Bacteria</taxon>
        <taxon>Bacillati</taxon>
        <taxon>Bacillota</taxon>
        <taxon>Bacilli</taxon>
        <taxon>Bacillales</taxon>
        <taxon>Alicyclobacillaceae</taxon>
        <taxon>Alicyclobacillus</taxon>
    </lineage>
</organism>
<evidence type="ECO:0000313" key="15">
    <source>
        <dbReference type="Proteomes" id="UP000183508"/>
    </source>
</evidence>
<keyword evidence="8 13" id="KW-0460">Magnesium</keyword>
<dbReference type="GO" id="GO:0006310">
    <property type="term" value="P:DNA recombination"/>
    <property type="evidence" value="ECO:0007669"/>
    <property type="project" value="UniProtKB-UniRule"/>
</dbReference>
<proteinExistence type="inferred from homology"/>
<evidence type="ECO:0000256" key="10">
    <source>
        <dbReference type="ARBA" id="ARBA00023204"/>
    </source>
</evidence>
<feature type="binding site" evidence="13">
    <location>
        <position position="57"/>
    </location>
    <ligand>
        <name>Mg(2+)</name>
        <dbReference type="ChEBI" id="CHEBI:18420"/>
    </ligand>
</feature>
<protein>
    <recommendedName>
        <fullName evidence="12 13">Holliday junction resolvase RecU</fullName>
        <ecNumber evidence="13">3.1.21.10</ecNumber>
    </recommendedName>
    <alternativeName>
        <fullName evidence="13">Recombination protein U homolog</fullName>
    </alternativeName>
</protein>
<dbReference type="PIRSF" id="PIRSF037785">
    <property type="entry name" value="RecU"/>
    <property type="match status" value="1"/>
</dbReference>
<comment type="subcellular location">
    <subcellularLocation>
        <location evidence="1 13">Cytoplasm</location>
    </subcellularLocation>
</comment>